<dbReference type="InterPro" id="IPR052928">
    <property type="entry name" value="Desiccation-related_membrane"/>
</dbReference>
<evidence type="ECO:0000313" key="1">
    <source>
        <dbReference type="EMBL" id="GIN62855.1"/>
    </source>
</evidence>
<dbReference type="PANTHER" id="PTHR35792">
    <property type="entry name" value="GENERAL STRESS PROTEIN"/>
    <property type="match status" value="1"/>
</dbReference>
<dbReference type="PANTHER" id="PTHR35792:SF3">
    <property type="entry name" value="IG HYPOTHETICAL 17707"/>
    <property type="match status" value="1"/>
</dbReference>
<reference evidence="1" key="1">
    <citation type="submission" date="2021-03" db="EMBL/GenBank/DDBJ databases">
        <title>Antimicrobial resistance genes in bacteria isolated from Japanese honey, and their potential for conferring macrolide and lincosamide resistance in the American foulbrood pathogen Paenibacillus larvae.</title>
        <authorList>
            <person name="Okamoto M."/>
            <person name="Kumagai M."/>
            <person name="Kanamori H."/>
            <person name="Takamatsu D."/>
        </authorList>
    </citation>
    <scope>NUCLEOTIDE SEQUENCE</scope>
    <source>
        <strain evidence="1">J27TS8</strain>
    </source>
</reference>
<dbReference type="Proteomes" id="UP000682111">
    <property type="component" value="Unassembled WGS sequence"/>
</dbReference>
<keyword evidence="2" id="KW-1185">Reference proteome</keyword>
<proteinExistence type="predicted"/>
<gene>
    <name evidence="1" type="ORF">J27TS8_28480</name>
</gene>
<evidence type="ECO:0008006" key="3">
    <source>
        <dbReference type="Google" id="ProtNLM"/>
    </source>
</evidence>
<accession>A0A920BU48</accession>
<dbReference type="Pfam" id="PF12732">
    <property type="entry name" value="YtxH"/>
    <property type="match status" value="1"/>
</dbReference>
<dbReference type="AlphaFoldDB" id="A0A920BU48"/>
<dbReference type="InterPro" id="IPR024623">
    <property type="entry name" value="YtxH"/>
</dbReference>
<name>A0A920BU48_9BACI</name>
<protein>
    <recommendedName>
        <fullName evidence="3">Gas vesicle protein</fullName>
    </recommendedName>
</protein>
<comment type="caution">
    <text evidence="1">The sequence shown here is derived from an EMBL/GenBank/DDBJ whole genome shotgun (WGS) entry which is preliminary data.</text>
</comment>
<dbReference type="EMBL" id="BORC01000004">
    <property type="protein sequence ID" value="GIN62855.1"/>
    <property type="molecule type" value="Genomic_DNA"/>
</dbReference>
<sequence length="116" mass="13046">MNKKSFMLGLLIGGISAGVAALLSAPASGKESRTFIKENTHIWKQQLFELAHDLEKIKTSISALTKEGKDTLSSFIKDVKILLETWQIEMKPHEEQLKNELHSIQKTIQELESSLK</sequence>
<dbReference type="RefSeq" id="WP_212933962.1">
    <property type="nucleotide sequence ID" value="NZ_BORC01000004.1"/>
</dbReference>
<evidence type="ECO:0000313" key="2">
    <source>
        <dbReference type="Proteomes" id="UP000682111"/>
    </source>
</evidence>
<organism evidence="1 2">
    <name type="scientific">Robertmurraya siralis</name>
    <dbReference type="NCBI Taxonomy" id="77777"/>
    <lineage>
        <taxon>Bacteria</taxon>
        <taxon>Bacillati</taxon>
        <taxon>Bacillota</taxon>
        <taxon>Bacilli</taxon>
        <taxon>Bacillales</taxon>
        <taxon>Bacillaceae</taxon>
        <taxon>Robertmurraya</taxon>
    </lineage>
</organism>